<feature type="domain" description="PAC" evidence="2">
    <location>
        <begin position="96"/>
        <end position="147"/>
    </location>
</feature>
<dbReference type="InterPro" id="IPR029787">
    <property type="entry name" value="Nucleotide_cyclase"/>
</dbReference>
<feature type="domain" description="PAS" evidence="1">
    <location>
        <begin position="24"/>
        <end position="94"/>
    </location>
</feature>
<dbReference type="Pfam" id="PF00989">
    <property type="entry name" value="PAS"/>
    <property type="match status" value="1"/>
</dbReference>
<dbReference type="InterPro" id="IPR000014">
    <property type="entry name" value="PAS"/>
</dbReference>
<dbReference type="InterPro" id="IPR052155">
    <property type="entry name" value="Biofilm_reg_signaling"/>
</dbReference>
<dbReference type="InterPro" id="IPR013767">
    <property type="entry name" value="PAS_fold"/>
</dbReference>
<dbReference type="InterPro" id="IPR035965">
    <property type="entry name" value="PAS-like_dom_sf"/>
</dbReference>
<dbReference type="Gene3D" id="3.30.70.270">
    <property type="match status" value="1"/>
</dbReference>
<dbReference type="SUPFAM" id="SSF55073">
    <property type="entry name" value="Nucleotide cyclase"/>
    <property type="match status" value="1"/>
</dbReference>
<dbReference type="InterPro" id="IPR043128">
    <property type="entry name" value="Rev_trsase/Diguanyl_cyclase"/>
</dbReference>
<feature type="domain" description="GGDEF" evidence="3">
    <location>
        <begin position="306"/>
        <end position="439"/>
    </location>
</feature>
<dbReference type="SMART" id="SM00091">
    <property type="entry name" value="PAS"/>
    <property type="match status" value="2"/>
</dbReference>
<dbReference type="PROSITE" id="PS50113">
    <property type="entry name" value="PAC"/>
    <property type="match status" value="2"/>
</dbReference>
<proteinExistence type="predicted"/>
<evidence type="ECO:0000259" key="1">
    <source>
        <dbReference type="PROSITE" id="PS50112"/>
    </source>
</evidence>
<accession>A0A485M3B2</accession>
<gene>
    <name evidence="4" type="primary">yegE</name>
    <name evidence="4" type="ORF">SCFA_500018</name>
</gene>
<dbReference type="Gene3D" id="3.30.450.20">
    <property type="entry name" value="PAS domain"/>
    <property type="match status" value="2"/>
</dbReference>
<organism evidence="4">
    <name type="scientific">anaerobic digester metagenome</name>
    <dbReference type="NCBI Taxonomy" id="1263854"/>
    <lineage>
        <taxon>unclassified sequences</taxon>
        <taxon>metagenomes</taxon>
        <taxon>ecological metagenomes</taxon>
    </lineage>
</organism>
<sequence>MARKPTYQDLERKISELNMRLGDYRERFAEISRNITEFVFEHDLEGNVTELNPHYTGRLGLYREDMVGKNARSLIPKPFRKQFDDYLKRVISNGKDEGLMQVVSKDGKSHVIEYNNILVTNKDGKKMVQGVARDVTERLETEHALIESDTRFRIILDSIEDGYFEVDLAGNFTFFNSRIPEHMGYTEEEMMGMNYRRLMDTANAEYIYNVFHKIFITGESVKSIEWELIKKDGSRFIADTSVSLKRNRKGEPVGFQGIIRDVTERKRFEQELAYMAYHDPLTGLFNRKAFVEKLTETIREARRYHGRRAVLFLDLDSFKKVNDIHGHEIGDRLLTEVAARLRRAVRESDFVCRLGGDEFSIILTNSRNLNAELVAGRIVEALCMPYHIMGITIDFISTSIGISIYPEDGLDAEVLLKRADEAMYHAKERKSCFVHCSEVRDTPSPAP</sequence>
<keyword evidence="4" id="KW-0548">Nucleotidyltransferase</keyword>
<dbReference type="SUPFAM" id="SSF55785">
    <property type="entry name" value="PYP-like sensor domain (PAS domain)"/>
    <property type="match status" value="2"/>
</dbReference>
<feature type="domain" description="PAC" evidence="2">
    <location>
        <begin position="222"/>
        <end position="274"/>
    </location>
</feature>
<dbReference type="CDD" id="cd01949">
    <property type="entry name" value="GGDEF"/>
    <property type="match status" value="1"/>
</dbReference>
<dbReference type="PROSITE" id="PS50887">
    <property type="entry name" value="GGDEF"/>
    <property type="match status" value="1"/>
</dbReference>
<dbReference type="InterPro" id="IPR000700">
    <property type="entry name" value="PAS-assoc_C"/>
</dbReference>
<keyword evidence="4" id="KW-0808">Transferase</keyword>
<dbReference type="EMBL" id="CAADRM010000115">
    <property type="protein sequence ID" value="VFU16078.1"/>
    <property type="molecule type" value="Genomic_DNA"/>
</dbReference>
<dbReference type="AlphaFoldDB" id="A0A485M3B2"/>
<dbReference type="PANTHER" id="PTHR44757">
    <property type="entry name" value="DIGUANYLATE CYCLASE DGCP"/>
    <property type="match status" value="1"/>
</dbReference>
<dbReference type="InterPro" id="IPR000160">
    <property type="entry name" value="GGDEF_dom"/>
</dbReference>
<feature type="domain" description="PAS" evidence="1">
    <location>
        <begin position="148"/>
        <end position="218"/>
    </location>
</feature>
<dbReference type="GO" id="GO:0052621">
    <property type="term" value="F:diguanylate cyclase activity"/>
    <property type="evidence" value="ECO:0007669"/>
    <property type="project" value="UniProtKB-EC"/>
</dbReference>
<evidence type="ECO:0000259" key="2">
    <source>
        <dbReference type="PROSITE" id="PS50113"/>
    </source>
</evidence>
<dbReference type="FunFam" id="3.30.70.270:FF:000001">
    <property type="entry name" value="Diguanylate cyclase domain protein"/>
    <property type="match status" value="1"/>
</dbReference>
<dbReference type="InterPro" id="IPR001610">
    <property type="entry name" value="PAC"/>
</dbReference>
<evidence type="ECO:0000313" key="4">
    <source>
        <dbReference type="EMBL" id="VFU16078.1"/>
    </source>
</evidence>
<dbReference type="GO" id="GO:0006355">
    <property type="term" value="P:regulation of DNA-templated transcription"/>
    <property type="evidence" value="ECO:0007669"/>
    <property type="project" value="InterPro"/>
</dbReference>
<dbReference type="PANTHER" id="PTHR44757:SF2">
    <property type="entry name" value="BIOFILM ARCHITECTURE MAINTENANCE PROTEIN MBAA"/>
    <property type="match status" value="1"/>
</dbReference>
<dbReference type="NCBIfam" id="TIGR00254">
    <property type="entry name" value="GGDEF"/>
    <property type="match status" value="1"/>
</dbReference>
<dbReference type="SMART" id="SM00267">
    <property type="entry name" value="GGDEF"/>
    <property type="match status" value="1"/>
</dbReference>
<name>A0A485M3B2_9ZZZZ</name>
<evidence type="ECO:0000259" key="3">
    <source>
        <dbReference type="PROSITE" id="PS50887"/>
    </source>
</evidence>
<reference evidence="4" key="1">
    <citation type="submission" date="2019-03" db="EMBL/GenBank/DDBJ databases">
        <authorList>
            <person name="Hao L."/>
        </authorList>
    </citation>
    <scope>NUCLEOTIDE SEQUENCE</scope>
</reference>
<dbReference type="NCBIfam" id="TIGR00229">
    <property type="entry name" value="sensory_box"/>
    <property type="match status" value="2"/>
</dbReference>
<dbReference type="EC" id="2.7.7.65" evidence="4"/>
<dbReference type="SMART" id="SM00086">
    <property type="entry name" value="PAC"/>
    <property type="match status" value="2"/>
</dbReference>
<dbReference type="Pfam" id="PF00990">
    <property type="entry name" value="GGDEF"/>
    <property type="match status" value="1"/>
</dbReference>
<dbReference type="InterPro" id="IPR013656">
    <property type="entry name" value="PAS_4"/>
</dbReference>
<dbReference type="PROSITE" id="PS50112">
    <property type="entry name" value="PAS"/>
    <property type="match status" value="2"/>
</dbReference>
<dbReference type="Pfam" id="PF08448">
    <property type="entry name" value="PAS_4"/>
    <property type="match status" value="1"/>
</dbReference>
<protein>
    <submittedName>
        <fullName evidence="4">Putative diguanylate cyclase YegE</fullName>
        <ecNumber evidence="4">2.7.7.65</ecNumber>
    </submittedName>
</protein>
<dbReference type="CDD" id="cd00130">
    <property type="entry name" value="PAS"/>
    <property type="match status" value="2"/>
</dbReference>